<evidence type="ECO:0008006" key="3">
    <source>
        <dbReference type="Google" id="ProtNLM"/>
    </source>
</evidence>
<gene>
    <name evidence="1" type="ORF">EX242_21435</name>
</gene>
<name>A0AAP2K286_PRORE</name>
<evidence type="ECO:0000313" key="2">
    <source>
        <dbReference type="Proteomes" id="UP000824410"/>
    </source>
</evidence>
<sequence length="126" mass="15120">MQNYQTTLTALFALKKRRETRLRSILTQLNQQISEQIQVTESLMKLREELCEQWKHYGSHEQLLTPSAIREYRTTLTNYYLQDQAILQKSSMAKRIYSELQIEKEQQLSLLQENIIEQEKLKLLME</sequence>
<organism evidence="1 2">
    <name type="scientific">Providencia rettgeri</name>
    <dbReference type="NCBI Taxonomy" id="587"/>
    <lineage>
        <taxon>Bacteria</taxon>
        <taxon>Pseudomonadati</taxon>
        <taxon>Pseudomonadota</taxon>
        <taxon>Gammaproteobacteria</taxon>
        <taxon>Enterobacterales</taxon>
        <taxon>Morganellaceae</taxon>
        <taxon>Providencia</taxon>
    </lineage>
</organism>
<dbReference type="EMBL" id="SHDO01000035">
    <property type="protein sequence ID" value="MBX6982806.1"/>
    <property type="molecule type" value="Genomic_DNA"/>
</dbReference>
<comment type="caution">
    <text evidence="1">The sequence shown here is derived from an EMBL/GenBank/DDBJ whole genome shotgun (WGS) entry which is preliminary data.</text>
</comment>
<dbReference type="AlphaFoldDB" id="A0AAP2K286"/>
<reference evidence="1" key="1">
    <citation type="submission" date="2019-02" db="EMBL/GenBank/DDBJ databases">
        <title>Genomic characterization of isolates from hospital effluents in KZN, South Africa.</title>
        <authorList>
            <person name="Ntshobeni N."/>
            <person name="Allam M."/>
            <person name="Ismail A."/>
            <person name="Amoako D."/>
            <person name="Essack S."/>
            <person name="Chenia H."/>
        </authorList>
    </citation>
    <scope>NUCLEOTIDE SEQUENCE</scope>
    <source>
        <strain evidence="1">AFE97_S1</strain>
    </source>
</reference>
<protein>
    <recommendedName>
        <fullName evidence="3">Flagellar FliJ protein</fullName>
    </recommendedName>
</protein>
<accession>A0AAP2K286</accession>
<dbReference type="Proteomes" id="UP000824410">
    <property type="component" value="Unassembled WGS sequence"/>
</dbReference>
<dbReference type="RefSeq" id="WP_131680859.1">
    <property type="nucleotide sequence ID" value="NZ_ABFDCF020000028.1"/>
</dbReference>
<proteinExistence type="predicted"/>
<evidence type="ECO:0000313" key="1">
    <source>
        <dbReference type="EMBL" id="MBX6982806.1"/>
    </source>
</evidence>